<reference evidence="1 2" key="1">
    <citation type="submission" date="2016-08" db="EMBL/GenBank/DDBJ databases">
        <title>Evolution of the type three secretion system and type three effector repertoires in Xanthomonas.</title>
        <authorList>
            <person name="Merda D."/>
            <person name="Briand M."/>
            <person name="Bosis E."/>
            <person name="Rousseau C."/>
            <person name="Portier P."/>
            <person name="Jacques M.-A."/>
            <person name="Fischer-Le Saux M."/>
        </authorList>
    </citation>
    <scope>NUCLEOTIDE SEQUENCE [LARGE SCALE GENOMIC DNA]</scope>
    <source>
        <strain evidence="1 2">CFBP 7645</strain>
    </source>
</reference>
<dbReference type="InterPro" id="IPR016053">
    <property type="entry name" value="Haem_Oase-like"/>
</dbReference>
<dbReference type="InterPro" id="IPR016084">
    <property type="entry name" value="Haem_Oase-like_multi-hlx"/>
</dbReference>
<dbReference type="CDD" id="cd19166">
    <property type="entry name" value="HemeO-bac"/>
    <property type="match status" value="1"/>
</dbReference>
<evidence type="ECO:0000313" key="2">
    <source>
        <dbReference type="Proteomes" id="UP000239204"/>
    </source>
</evidence>
<gene>
    <name evidence="1" type="ORF">XarjCFBP7645_02630</name>
</gene>
<dbReference type="RefSeq" id="WP_047127102.1">
    <property type="nucleotide sequence ID" value="NZ_JACICW010000003.1"/>
</dbReference>
<comment type="caution">
    <text evidence="1">The sequence shown here is derived from an EMBL/GenBank/DDBJ whole genome shotgun (WGS) entry which is preliminary data.</text>
</comment>
<dbReference type="GO" id="GO:0006788">
    <property type="term" value="P:heme oxidation"/>
    <property type="evidence" value="ECO:0007669"/>
    <property type="project" value="InterPro"/>
</dbReference>
<sequence>MTAPDPSQSVARHLKSRTHDAHEALDQRIMASAPFSSITRYVQFLHAQRRFHATIDPLFKDPILQHLVPELTGRRRLHEIEQDIGDLSLGIQTHRGAVAVDFSSPATAWGWLYVAEGSKLGAAILLKHARGLGLSETAGARHLAAHADGRARHWRSFVNAVDQLPWTEPELRHMVEGARQAFSTMQALVEQEMHLFGCRSETESGD</sequence>
<dbReference type="Gene3D" id="1.20.910.10">
    <property type="entry name" value="Heme oxygenase-like"/>
    <property type="match status" value="1"/>
</dbReference>
<dbReference type="EMBL" id="MIGY01000001">
    <property type="protein sequence ID" value="PPU09232.1"/>
    <property type="molecule type" value="Genomic_DNA"/>
</dbReference>
<name>A0A2S7AHD9_9XANT</name>
<organism evidence="1 2">
    <name type="scientific">Xanthomonas arboricola</name>
    <dbReference type="NCBI Taxonomy" id="56448"/>
    <lineage>
        <taxon>Bacteria</taxon>
        <taxon>Pseudomonadati</taxon>
        <taxon>Pseudomonadota</taxon>
        <taxon>Gammaproteobacteria</taxon>
        <taxon>Lysobacterales</taxon>
        <taxon>Lysobacteraceae</taxon>
        <taxon>Xanthomonas</taxon>
    </lineage>
</organism>
<dbReference type="GO" id="GO:0004392">
    <property type="term" value="F:heme oxygenase (decyclizing) activity"/>
    <property type="evidence" value="ECO:0007669"/>
    <property type="project" value="InterPro"/>
</dbReference>
<protein>
    <submittedName>
        <fullName evidence="1">Biliverdin-producing heme oxygenase</fullName>
    </submittedName>
</protein>
<evidence type="ECO:0000313" key="1">
    <source>
        <dbReference type="EMBL" id="PPU09232.1"/>
    </source>
</evidence>
<dbReference type="Pfam" id="PF01126">
    <property type="entry name" value="Heme_oxygenase"/>
    <property type="match status" value="1"/>
</dbReference>
<proteinExistence type="predicted"/>
<dbReference type="Proteomes" id="UP000239204">
    <property type="component" value="Unassembled WGS sequence"/>
</dbReference>
<accession>A0A2S7AHD9</accession>
<dbReference type="AlphaFoldDB" id="A0A2S7AHD9"/>
<dbReference type="SUPFAM" id="SSF48613">
    <property type="entry name" value="Heme oxygenase-like"/>
    <property type="match status" value="1"/>
</dbReference>